<evidence type="ECO:0008006" key="3">
    <source>
        <dbReference type="Google" id="ProtNLM"/>
    </source>
</evidence>
<dbReference type="PANTHER" id="PTHR11012:SF30">
    <property type="entry name" value="PROTEIN KINASE-LIKE DOMAIN-CONTAINING"/>
    <property type="match status" value="1"/>
</dbReference>
<reference evidence="1 2" key="1">
    <citation type="submission" date="2015-10" db="EMBL/GenBank/DDBJ databases">
        <title>Metagenome-Assembled Genomes uncover a global brackish microbiome.</title>
        <authorList>
            <person name="Hugerth L.W."/>
            <person name="Larsson J."/>
            <person name="Alneberg J."/>
            <person name="Lindh M.V."/>
            <person name="Legrand C."/>
            <person name="Pinhassi J."/>
            <person name="Andersson A.F."/>
        </authorList>
    </citation>
    <scope>NUCLEOTIDE SEQUENCE [LARGE SCALE GENOMIC DNA]</scope>
    <source>
        <strain evidence="1">BACL6 MAG-120924-bin43</strain>
    </source>
</reference>
<gene>
    <name evidence="1" type="ORF">ABR75_07250</name>
</gene>
<dbReference type="PANTHER" id="PTHR11012">
    <property type="entry name" value="PROTEIN KINASE-LIKE DOMAIN-CONTAINING"/>
    <property type="match status" value="1"/>
</dbReference>
<organism evidence="1 2">
    <name type="scientific">Acidimicrobiia bacterium BACL6 MAG-120924-bin43</name>
    <dbReference type="NCBI Taxonomy" id="1655583"/>
    <lineage>
        <taxon>Bacteria</taxon>
        <taxon>Bacillati</taxon>
        <taxon>Actinomycetota</taxon>
        <taxon>Acidimicrobiia</taxon>
        <taxon>acIV cluster</taxon>
    </lineage>
</organism>
<dbReference type="EMBL" id="LIBJ01000170">
    <property type="protein sequence ID" value="KRO47327.1"/>
    <property type="molecule type" value="Genomic_DNA"/>
</dbReference>
<dbReference type="AlphaFoldDB" id="A0A0R2QAD9"/>
<dbReference type="Gene3D" id="3.90.1200.10">
    <property type="match status" value="1"/>
</dbReference>
<accession>A0A0R2QAD9</accession>
<comment type="caution">
    <text evidence="1">The sequence shown here is derived from an EMBL/GenBank/DDBJ whole genome shotgun (WGS) entry which is preliminary data.</text>
</comment>
<evidence type="ECO:0000313" key="2">
    <source>
        <dbReference type="Proteomes" id="UP000051017"/>
    </source>
</evidence>
<dbReference type="SUPFAM" id="SSF56112">
    <property type="entry name" value="Protein kinase-like (PK-like)"/>
    <property type="match status" value="1"/>
</dbReference>
<proteinExistence type="predicted"/>
<dbReference type="Proteomes" id="UP000051017">
    <property type="component" value="Unassembled WGS sequence"/>
</dbReference>
<dbReference type="InterPro" id="IPR011009">
    <property type="entry name" value="Kinase-like_dom_sf"/>
</dbReference>
<name>A0A0R2QAD9_9ACTN</name>
<dbReference type="InterPro" id="IPR004119">
    <property type="entry name" value="EcKL"/>
</dbReference>
<dbReference type="Pfam" id="PF02958">
    <property type="entry name" value="EcKL"/>
    <property type="match status" value="1"/>
</dbReference>
<sequence length="345" mass="38343">MDEVVLTRSLQERFPGIVVSGFTASAIGTGQMADSLRVQMQHTGNSSAPKTLIAKIPKANIGSRAASRLSRCYEVETSFYSEVCSAIDARVPDCYHVEYSAHDDEFLLLLEDMAPAKQGDQLGGCSVDDAMLSVTEMAKLHGSLWGSPLTKKKEWLHRNSSESVEVTSQLLQGVYPAFCQRFEGRLDSEVAKVGQQFVHRFPTYFAAQPKSNTVVHRDFRLDNLLFGEWDGNRGVAILDWQTACDGVAISDLSYFVGSALLSEVRAQHEREVVDHYVSVINTYGVGITNEEAWRQYRLFSFGGFVMAIVASMLVEQTERGDEMFMAMANRHGQQILQLEALSFLS</sequence>
<evidence type="ECO:0000313" key="1">
    <source>
        <dbReference type="EMBL" id="KRO47327.1"/>
    </source>
</evidence>
<protein>
    <recommendedName>
        <fullName evidence="3">CHK kinase-like domain-containing protein</fullName>
    </recommendedName>
</protein>